<keyword evidence="6" id="KW-1185">Reference proteome</keyword>
<gene>
    <name evidence="5" type="ORF">F0919_16535</name>
</gene>
<dbReference type="InterPro" id="IPR050097">
    <property type="entry name" value="Ferredoxin-NADP_redctase_2"/>
</dbReference>
<protein>
    <submittedName>
        <fullName evidence="5">NAD(P)/FAD-dependent oxidoreductase</fullName>
    </submittedName>
</protein>
<dbReference type="RefSeq" id="WP_150033900.1">
    <property type="nucleotide sequence ID" value="NZ_VWSH01000004.1"/>
</dbReference>
<keyword evidence="2" id="KW-0560">Oxidoreductase</keyword>
<proteinExistence type="predicted"/>
<keyword evidence="3" id="KW-0812">Transmembrane</keyword>
<dbReference type="PRINTS" id="PR00469">
    <property type="entry name" value="PNDRDTASEII"/>
</dbReference>
<keyword evidence="1" id="KW-0285">Flavoprotein</keyword>
<name>A0A5M6CB88_9BACT</name>
<comment type="caution">
    <text evidence="5">The sequence shown here is derived from an EMBL/GenBank/DDBJ whole genome shotgun (WGS) entry which is preliminary data.</text>
</comment>
<dbReference type="PANTHER" id="PTHR48105">
    <property type="entry name" value="THIOREDOXIN REDUCTASE 1-RELATED-RELATED"/>
    <property type="match status" value="1"/>
</dbReference>
<dbReference type="PRINTS" id="PR00368">
    <property type="entry name" value="FADPNR"/>
</dbReference>
<dbReference type="Proteomes" id="UP000323632">
    <property type="component" value="Unassembled WGS sequence"/>
</dbReference>
<organism evidence="5 6">
    <name type="scientific">Taibaiella lutea</name>
    <dbReference type="NCBI Taxonomy" id="2608001"/>
    <lineage>
        <taxon>Bacteria</taxon>
        <taxon>Pseudomonadati</taxon>
        <taxon>Bacteroidota</taxon>
        <taxon>Chitinophagia</taxon>
        <taxon>Chitinophagales</taxon>
        <taxon>Chitinophagaceae</taxon>
        <taxon>Taibaiella</taxon>
    </lineage>
</organism>
<dbReference type="Gene3D" id="3.50.50.60">
    <property type="entry name" value="FAD/NAD(P)-binding domain"/>
    <property type="match status" value="2"/>
</dbReference>
<dbReference type="Pfam" id="PF07992">
    <property type="entry name" value="Pyr_redox_2"/>
    <property type="match status" value="1"/>
</dbReference>
<feature type="domain" description="FAD/NAD(P)-binding" evidence="4">
    <location>
        <begin position="7"/>
        <end position="286"/>
    </location>
</feature>
<keyword evidence="3" id="KW-1133">Transmembrane helix</keyword>
<evidence type="ECO:0000313" key="5">
    <source>
        <dbReference type="EMBL" id="KAA5532397.1"/>
    </source>
</evidence>
<dbReference type="AlphaFoldDB" id="A0A5M6CB88"/>
<dbReference type="GO" id="GO:0016491">
    <property type="term" value="F:oxidoreductase activity"/>
    <property type="evidence" value="ECO:0007669"/>
    <property type="project" value="UniProtKB-KW"/>
</dbReference>
<reference evidence="5 6" key="1">
    <citation type="submission" date="2019-09" db="EMBL/GenBank/DDBJ databases">
        <title>Genome sequence and assembly of Taibaiella sp.</title>
        <authorList>
            <person name="Chhetri G."/>
        </authorList>
    </citation>
    <scope>NUCLEOTIDE SEQUENCE [LARGE SCALE GENOMIC DNA]</scope>
    <source>
        <strain evidence="5 6">KVB11</strain>
    </source>
</reference>
<dbReference type="InterPro" id="IPR023753">
    <property type="entry name" value="FAD/NAD-binding_dom"/>
</dbReference>
<dbReference type="EMBL" id="VWSH01000004">
    <property type="protein sequence ID" value="KAA5532397.1"/>
    <property type="molecule type" value="Genomic_DNA"/>
</dbReference>
<sequence>MTNNKTFDVIIIGGSYAGLSAAMALGRSLRKVLIIDSNLPCNRQTPHSHNFITQDGETPAAIAQKAKAQVLQYDTVQFHNDLALSGKKIPDGFEIATEKGDVFTAKKLIFATGIKDMMPDIKGFAECWGISVVHCPYCHGYENRGQKTGIMVNADRGFHIASLVSNLTDKVTMLTSGKADFYDLQISKFQHHGIDIIETAITEIEHENGHVKNVVFHNGEKMRFDAVYANIPFIQHSDIPVALGCELTEHGYIKLDPFQQTSVEGVYACGDNSNPMRSVASAVSAGNMTGAMVNKILTDESF</sequence>
<evidence type="ECO:0000256" key="2">
    <source>
        <dbReference type="ARBA" id="ARBA00023002"/>
    </source>
</evidence>
<dbReference type="SUPFAM" id="SSF51905">
    <property type="entry name" value="FAD/NAD(P)-binding domain"/>
    <property type="match status" value="1"/>
</dbReference>
<accession>A0A5M6CB88</accession>
<evidence type="ECO:0000256" key="1">
    <source>
        <dbReference type="ARBA" id="ARBA00022630"/>
    </source>
</evidence>
<keyword evidence="3" id="KW-0472">Membrane</keyword>
<feature type="transmembrane region" description="Helical" evidence="3">
    <location>
        <begin position="6"/>
        <end position="25"/>
    </location>
</feature>
<evidence type="ECO:0000259" key="4">
    <source>
        <dbReference type="Pfam" id="PF07992"/>
    </source>
</evidence>
<evidence type="ECO:0000256" key="3">
    <source>
        <dbReference type="SAM" id="Phobius"/>
    </source>
</evidence>
<evidence type="ECO:0000313" key="6">
    <source>
        <dbReference type="Proteomes" id="UP000323632"/>
    </source>
</evidence>
<dbReference type="InterPro" id="IPR036188">
    <property type="entry name" value="FAD/NAD-bd_sf"/>
</dbReference>